<dbReference type="EMBL" id="CAJNDS010001879">
    <property type="protein sequence ID" value="CAE7286720.1"/>
    <property type="molecule type" value="Genomic_DNA"/>
</dbReference>
<evidence type="ECO:0000313" key="2">
    <source>
        <dbReference type="EMBL" id="CAE7286720.1"/>
    </source>
</evidence>
<protein>
    <submittedName>
        <fullName evidence="2">RABF1 protein</fullName>
    </submittedName>
</protein>
<feature type="compositionally biased region" description="Low complexity" evidence="1">
    <location>
        <begin position="113"/>
        <end position="131"/>
    </location>
</feature>
<evidence type="ECO:0000256" key="1">
    <source>
        <dbReference type="SAM" id="MobiDB-lite"/>
    </source>
</evidence>
<organism evidence="2 3">
    <name type="scientific">Symbiodinium natans</name>
    <dbReference type="NCBI Taxonomy" id="878477"/>
    <lineage>
        <taxon>Eukaryota</taxon>
        <taxon>Sar</taxon>
        <taxon>Alveolata</taxon>
        <taxon>Dinophyceae</taxon>
        <taxon>Suessiales</taxon>
        <taxon>Symbiodiniaceae</taxon>
        <taxon>Symbiodinium</taxon>
    </lineage>
</organism>
<dbReference type="Proteomes" id="UP000604046">
    <property type="component" value="Unassembled WGS sequence"/>
</dbReference>
<comment type="caution">
    <text evidence="2">The sequence shown here is derived from an EMBL/GenBank/DDBJ whole genome shotgun (WGS) entry which is preliminary data.</text>
</comment>
<name>A0A812MYS1_9DINO</name>
<feature type="region of interest" description="Disordered" evidence="1">
    <location>
        <begin position="181"/>
        <end position="206"/>
    </location>
</feature>
<proteinExistence type="predicted"/>
<reference evidence="2" key="1">
    <citation type="submission" date="2021-02" db="EMBL/GenBank/DDBJ databases">
        <authorList>
            <person name="Dougan E. K."/>
            <person name="Rhodes N."/>
            <person name="Thang M."/>
            <person name="Chan C."/>
        </authorList>
    </citation>
    <scope>NUCLEOTIDE SEQUENCE</scope>
</reference>
<feature type="compositionally biased region" description="Polar residues" evidence="1">
    <location>
        <begin position="1"/>
        <end position="12"/>
    </location>
</feature>
<feature type="region of interest" description="Disordered" evidence="1">
    <location>
        <begin position="99"/>
        <end position="164"/>
    </location>
</feature>
<keyword evidence="3" id="KW-1185">Reference proteome</keyword>
<accession>A0A812MYS1</accession>
<feature type="region of interest" description="Disordered" evidence="1">
    <location>
        <begin position="1"/>
        <end position="23"/>
    </location>
</feature>
<gene>
    <name evidence="2" type="primary">RABF1</name>
    <name evidence="2" type="ORF">SNAT2548_LOCUS15160</name>
</gene>
<sequence>MPTVSAMMQSAQRAERATQGPGCVRQRARFHPDAACSGQELGMEEDDSMDYSDVNDYWFDWAQLERAEAKARSRSVPAGRREGVRPMAGPACSELAEAVPAQGGERSHAVQQAPTPARARGSRARAPAPRRSGGGCARRGTRPATTLPVCEGSVSEADSSESDGVQAIAGSAWFKGRTDLAGAAPEHAPPQCSGQARGTLGPTIVA</sequence>
<dbReference type="AlphaFoldDB" id="A0A812MYS1"/>
<evidence type="ECO:0000313" key="3">
    <source>
        <dbReference type="Proteomes" id="UP000604046"/>
    </source>
</evidence>